<keyword evidence="3 4" id="KW-0443">Lipid metabolism</keyword>
<dbReference type="InterPro" id="IPR026055">
    <property type="entry name" value="FAR"/>
</dbReference>
<dbReference type="Pfam" id="PF03015">
    <property type="entry name" value="Sterile"/>
    <property type="match status" value="1"/>
</dbReference>
<comment type="function">
    <text evidence="4">Catalyzes the reduction of fatty acyl-CoA to fatty alcohols.</text>
</comment>
<feature type="domain" description="Phospholipid/glycerol acyltransferase" evidence="6">
    <location>
        <begin position="895"/>
        <end position="1065"/>
    </location>
</feature>
<feature type="compositionally biased region" description="Polar residues" evidence="5">
    <location>
        <begin position="1095"/>
        <end position="1104"/>
    </location>
</feature>
<evidence type="ECO:0000313" key="7">
    <source>
        <dbReference type="EMBL" id="SAM04847.1"/>
    </source>
</evidence>
<dbReference type="OrthoDB" id="429813at2759"/>
<comment type="similarity">
    <text evidence="1 4">Belongs to the fatty acyl-CoA reductase family.</text>
</comment>
<dbReference type="EMBL" id="LT554417">
    <property type="protein sequence ID" value="SAM04847.1"/>
    <property type="molecule type" value="Genomic_DNA"/>
</dbReference>
<feature type="compositionally biased region" description="Low complexity" evidence="5">
    <location>
        <begin position="108"/>
        <end position="120"/>
    </location>
</feature>
<name>A0A168QJ69_ABSGL</name>
<feature type="compositionally biased region" description="Acidic residues" evidence="5">
    <location>
        <begin position="32"/>
        <end position="46"/>
    </location>
</feature>
<dbReference type="InterPro" id="IPR013120">
    <property type="entry name" value="FAR_NAD-bd"/>
</dbReference>
<feature type="region of interest" description="Disordered" evidence="5">
    <location>
        <begin position="1084"/>
        <end position="1104"/>
    </location>
</feature>
<feature type="compositionally biased region" description="Polar residues" evidence="5">
    <location>
        <begin position="121"/>
        <end position="135"/>
    </location>
</feature>
<dbReference type="GO" id="GO:0102965">
    <property type="term" value="F:alcohol-forming long-chain fatty acyl-CoA reductase activity"/>
    <property type="evidence" value="ECO:0007669"/>
    <property type="project" value="UniProtKB-EC"/>
</dbReference>
<dbReference type="CDD" id="cd09071">
    <property type="entry name" value="FAR_C"/>
    <property type="match status" value="1"/>
</dbReference>
<dbReference type="Pfam" id="PF01553">
    <property type="entry name" value="Acyltransferase"/>
    <property type="match status" value="1"/>
</dbReference>
<dbReference type="OMA" id="CAHISAH"/>
<dbReference type="InterPro" id="IPR002123">
    <property type="entry name" value="Plipid/glycerol_acylTrfase"/>
</dbReference>
<dbReference type="Pfam" id="PF07993">
    <property type="entry name" value="NAD_binding_4"/>
    <property type="match status" value="1"/>
</dbReference>
<dbReference type="SUPFAM" id="SSF51735">
    <property type="entry name" value="NAD(P)-binding Rossmann-fold domains"/>
    <property type="match status" value="1"/>
</dbReference>
<comment type="catalytic activity">
    <reaction evidence="4">
        <text>a long-chain fatty acyl-CoA + 2 NADPH + 2 H(+) = a long-chain primary fatty alcohol + 2 NADP(+) + CoA</text>
        <dbReference type="Rhea" id="RHEA:52716"/>
        <dbReference type="ChEBI" id="CHEBI:15378"/>
        <dbReference type="ChEBI" id="CHEBI:57287"/>
        <dbReference type="ChEBI" id="CHEBI:57783"/>
        <dbReference type="ChEBI" id="CHEBI:58349"/>
        <dbReference type="ChEBI" id="CHEBI:77396"/>
        <dbReference type="ChEBI" id="CHEBI:83139"/>
        <dbReference type="EC" id="1.2.1.84"/>
    </reaction>
</comment>
<dbReference type="EC" id="1.2.1.84" evidence="4"/>
<dbReference type="GO" id="GO:0006629">
    <property type="term" value="P:lipid metabolic process"/>
    <property type="evidence" value="ECO:0007669"/>
    <property type="project" value="UniProtKB-KW"/>
</dbReference>
<sequence>MAQGQDIDANSTIETDEAPYSGADQVIPDNNVDLENEPKEDDNDDDKTDHLLSASSPIVETDTQTTNSAPQHDSNDPDTAIPLLDKNVLDDANSSSTTEAAIPPELPSPQSSSSIPSVASNDNESGPSLSPSLSQDTEFLDPVAKYYRNKSILLTGATGFIGKSVLWKLIHSLGQSIGCIYLLVRSGSNKRSKMGRPNDRIKSELWNNKAFLSLRRSMGESTFDAIVRDKIIPISGDIISPDLSMANEDREKVVANIQVVLHCAATVDCNERLDLSLETNTLGALRLMDLADECIKMALSFQESFVHMSLAYLNSNLPDGHIQERVYPMELGDPEELLKEIVALELQGKGPKSPPKRLSARSLYSHFVDIPKMTQRILQHYPNTYTFTKSLTEHLILKRVDYNRVEEIQGGKAQWPISIIRATAVGASASEPHPGWVDGITGMNGMVFLLGQGFQALPSDLGDYPADIVPIDYLTRVIIGSPAFNSPPGVKFVLPYNETPQNDDPRPPYRQSSNNVQYFPVIYHVSASNMRPTSWKRIYNSVRHYWTRNTKMTLPTADQYFVSNTSLFKARMFMKNNLPQSFNAFSSAITRTNPMARSNTLSNNKSNHLALSTNSRAEQNMILRTVEAASKAVESYQPLLRNRWIFDNDNIYKLESHLEADQRFRLSGYYASGFDWDAYMTNFCYGIHLYVAHGPLGTRNVTLALGWDCALFSKVPVVRRSIIDRQIESVVFSQADIQARTERMLAQVIASLEQRPLLNDKKRLSDEWVADFDTSLDDWCHDDSDILTDGKYATGMGRWATRIGEKDEAIKIVVLNDRRVVASIRQIIASSGVPQQTVVGEALKIIQRMCERTQLPYVWFAGSFLDTLFKRLFACIHVRDEDIFKVKKQIQGKNVVYVPVSKTLLDQLLVWYICLRYHLPVPAIVCDEALALLGPMSDILRIAGAYFIRRDKTTRSPLNTAVAAAYTEALLHEHGAVCILLERARSRTGRIQAFYDDGILDMVVEAALERNQQSPRTFNQLSPPPSPSPSIDSRTIGTTSTSSFDTGSSGTRKDTVVVPIHITYEKIPDLRMLIDQVLDQKSKQEVNMDPPPGNGASSATPLSRSTSFLRRSVSIASRAPTHTDNGPTGLENGKFGRVSVGIGNVVDIKMAKEDVVDSNERMTLAQQCAHISAHVAKKIQRQQHVSTIISPVSIVAAIILFGRTTTDLPLGKINGHAEWLKKQVIDKGMSIDWQDGEDAETIVAYSLKLLDTRANIVIESGKRINESTNVRVVDHASNVMDLSYTANQVIEIFLPEAIFSVAYLSYGSSSLLARDEFFSRFTFLVQLLKNEFIYIWKPEETFDHLLSWFCDKGFLEEQEDGLYRKLVDKSSDQKESDQIALFASFIYPTLDAYWITSCSLSALRDLPYMPRKIVPILSQWIAAHLISGRRTIYREVLSTEASQNAMDNFMAIGFIDAVHPKTKLSPDAQILLLELGIKTNEDLVMVSDRSQAKESMQQNEKDNDILSQLSDIAFLCHEIEKYRFGAEDDRHLGLQQNAHVFDRCQQQIQSIIRADHSYSSQHGMQLIPDEEQMIQLVHSLKVSANATLSADGAGRNPRRVSQAYNLNSSTRHHSDTTLG</sequence>
<feature type="compositionally biased region" description="Low complexity" evidence="5">
    <location>
        <begin position="1037"/>
        <end position="1050"/>
    </location>
</feature>
<proteinExistence type="inferred from homology"/>
<evidence type="ECO:0000313" key="8">
    <source>
        <dbReference type="Proteomes" id="UP000078561"/>
    </source>
</evidence>
<feature type="region of interest" description="Disordered" evidence="5">
    <location>
        <begin position="1"/>
        <end position="135"/>
    </location>
</feature>
<dbReference type="InterPro" id="IPR045520">
    <property type="entry name" value="GPAT/DHAPAT_C"/>
</dbReference>
<accession>A0A168QJ69</accession>
<dbReference type="Proteomes" id="UP000078561">
    <property type="component" value="Unassembled WGS sequence"/>
</dbReference>
<feature type="region of interest" description="Disordered" evidence="5">
    <location>
        <begin position="1014"/>
        <end position="1052"/>
    </location>
</feature>
<dbReference type="Pfam" id="PF19277">
    <property type="entry name" value="GPAT_C"/>
    <property type="match status" value="1"/>
</dbReference>
<keyword evidence="4" id="KW-0560">Oxidoreductase</keyword>
<dbReference type="InParanoid" id="A0A168QJ69"/>
<organism evidence="7">
    <name type="scientific">Absidia glauca</name>
    <name type="common">Pin mould</name>
    <dbReference type="NCBI Taxonomy" id="4829"/>
    <lineage>
        <taxon>Eukaryota</taxon>
        <taxon>Fungi</taxon>
        <taxon>Fungi incertae sedis</taxon>
        <taxon>Mucoromycota</taxon>
        <taxon>Mucoromycotina</taxon>
        <taxon>Mucoromycetes</taxon>
        <taxon>Mucorales</taxon>
        <taxon>Cunninghamellaceae</taxon>
        <taxon>Absidia</taxon>
    </lineage>
</organism>
<reference evidence="7" key="1">
    <citation type="submission" date="2016-04" db="EMBL/GenBank/DDBJ databases">
        <authorList>
            <person name="Evans L.H."/>
            <person name="Alamgir A."/>
            <person name="Owens N."/>
            <person name="Weber N.D."/>
            <person name="Virtaneva K."/>
            <person name="Barbian K."/>
            <person name="Babar A."/>
            <person name="Rosenke K."/>
        </authorList>
    </citation>
    <scope>NUCLEOTIDE SEQUENCE [LARGE SCALE GENOMIC DNA]</scope>
    <source>
        <strain evidence="7">CBS 101.48</strain>
    </source>
</reference>
<feature type="compositionally biased region" description="Polar residues" evidence="5">
    <location>
        <begin position="53"/>
        <end position="72"/>
    </location>
</feature>
<dbReference type="InterPro" id="IPR036291">
    <property type="entry name" value="NAD(P)-bd_dom_sf"/>
</dbReference>
<keyword evidence="2 4" id="KW-0444">Lipid biosynthesis</keyword>
<dbReference type="SMART" id="SM00563">
    <property type="entry name" value="PlsC"/>
    <property type="match status" value="1"/>
</dbReference>
<dbReference type="STRING" id="4829.A0A168QJ69"/>
<evidence type="ECO:0000256" key="3">
    <source>
        <dbReference type="ARBA" id="ARBA00023098"/>
    </source>
</evidence>
<evidence type="ECO:0000259" key="6">
    <source>
        <dbReference type="SMART" id="SM00563"/>
    </source>
</evidence>
<gene>
    <name evidence="7" type="primary">ABSGL_10713.1 scaffold 12033</name>
</gene>
<keyword evidence="8" id="KW-1185">Reference proteome</keyword>
<keyword evidence="4" id="KW-0521">NADP</keyword>
<dbReference type="Gene3D" id="3.40.50.720">
    <property type="entry name" value="NAD(P)-binding Rossmann-like Domain"/>
    <property type="match status" value="1"/>
</dbReference>
<evidence type="ECO:0000256" key="5">
    <source>
        <dbReference type="SAM" id="MobiDB-lite"/>
    </source>
</evidence>
<evidence type="ECO:0000256" key="1">
    <source>
        <dbReference type="ARBA" id="ARBA00005928"/>
    </source>
</evidence>
<dbReference type="PANTHER" id="PTHR11011">
    <property type="entry name" value="MALE STERILITY PROTEIN 2-RELATED"/>
    <property type="match status" value="1"/>
</dbReference>
<evidence type="ECO:0000256" key="2">
    <source>
        <dbReference type="ARBA" id="ARBA00022516"/>
    </source>
</evidence>
<dbReference type="GO" id="GO:0016746">
    <property type="term" value="F:acyltransferase activity"/>
    <property type="evidence" value="ECO:0007669"/>
    <property type="project" value="InterPro"/>
</dbReference>
<dbReference type="InterPro" id="IPR033640">
    <property type="entry name" value="FAR_C"/>
</dbReference>
<dbReference type="GO" id="GO:0080019">
    <property type="term" value="F:alcohol-forming very long-chain fatty acyl-CoA reductase activity"/>
    <property type="evidence" value="ECO:0007669"/>
    <property type="project" value="InterPro"/>
</dbReference>
<evidence type="ECO:0000256" key="4">
    <source>
        <dbReference type="RuleBase" id="RU363097"/>
    </source>
</evidence>
<protein>
    <recommendedName>
        <fullName evidence="4">Fatty acyl-CoA reductase</fullName>
        <ecNumber evidence="4">1.2.1.84</ecNumber>
    </recommendedName>
</protein>